<dbReference type="Gene3D" id="3.30.450.20">
    <property type="entry name" value="PAS domain"/>
    <property type="match status" value="1"/>
</dbReference>
<evidence type="ECO:0000259" key="18">
    <source>
        <dbReference type="PROSITE" id="PS50112"/>
    </source>
</evidence>
<dbReference type="STRING" id="1075417.SAMN05421823_102690"/>
<evidence type="ECO:0000256" key="14">
    <source>
        <dbReference type="PROSITE-ProRule" id="PRU00110"/>
    </source>
</evidence>
<dbReference type="InterPro" id="IPR003661">
    <property type="entry name" value="HisK_dim/P_dom"/>
</dbReference>
<dbReference type="Gene3D" id="1.20.120.160">
    <property type="entry name" value="HPT domain"/>
    <property type="match status" value="1"/>
</dbReference>
<keyword evidence="4" id="KW-1003">Cell membrane</keyword>
<keyword evidence="9" id="KW-0418">Kinase</keyword>
<evidence type="ECO:0000313" key="21">
    <source>
        <dbReference type="EMBL" id="SDK42030.1"/>
    </source>
</evidence>
<dbReference type="SUPFAM" id="SSF55874">
    <property type="entry name" value="ATPase domain of HSP90 chaperone/DNA topoisomerase II/histidine kinase"/>
    <property type="match status" value="1"/>
</dbReference>
<accession>A0A1G9BRV6</accession>
<evidence type="ECO:0000256" key="5">
    <source>
        <dbReference type="ARBA" id="ARBA00022553"/>
    </source>
</evidence>
<dbReference type="PROSITE" id="PS50110">
    <property type="entry name" value="RESPONSE_REGULATORY"/>
    <property type="match status" value="1"/>
</dbReference>
<evidence type="ECO:0000259" key="16">
    <source>
        <dbReference type="PROSITE" id="PS50109"/>
    </source>
</evidence>
<dbReference type="SMART" id="SM00388">
    <property type="entry name" value="HisKA"/>
    <property type="match status" value="1"/>
</dbReference>
<feature type="domain" description="Response regulatory" evidence="17">
    <location>
        <begin position="563"/>
        <end position="678"/>
    </location>
</feature>
<keyword evidence="5 15" id="KW-0597">Phosphoprotein</keyword>
<dbReference type="InterPro" id="IPR036097">
    <property type="entry name" value="HisK_dim/P_sf"/>
</dbReference>
<dbReference type="Pfam" id="PF00072">
    <property type="entry name" value="Response_reg"/>
    <property type="match status" value="1"/>
</dbReference>
<dbReference type="SUPFAM" id="SSF52172">
    <property type="entry name" value="CheY-like"/>
    <property type="match status" value="1"/>
</dbReference>
<dbReference type="OrthoDB" id="9781208at2"/>
<dbReference type="GO" id="GO:0005524">
    <property type="term" value="F:ATP binding"/>
    <property type="evidence" value="ECO:0007669"/>
    <property type="project" value="UniProtKB-KW"/>
</dbReference>
<dbReference type="GO" id="GO:0005886">
    <property type="term" value="C:plasma membrane"/>
    <property type="evidence" value="ECO:0007669"/>
    <property type="project" value="UniProtKB-SubCell"/>
</dbReference>
<dbReference type="InterPro" id="IPR004358">
    <property type="entry name" value="Sig_transdc_His_kin-like_C"/>
</dbReference>
<sequence>MDQPSTDESKKSPAFVNETQSFWERLLWLRHQTWENWYEHLCGCLDVACDALSMIASRVYMQVDGTMVMMADVGRTAQNDTWPFQLEDYALTTPIGRIAEPFYVQKADWGKAVGCPFLIGTQWGVIMLGAPDFSGKLEEEQERFLRAVAEEVRFIIAEYRTYQQRNRAESELYASKMQFKTLLDATAGAVLQLSSEPIPRIDYVSQGIMRLTGYPAEYYLGRLITDVVDKIHPEDYERLAVYVEDARSAPNNQVHSQEFRIYHQDGSLKWILYQGQVIQTSRDTMLVGVVLDITERKRMVELTRERDLAESALQLKSEFLANISHEIRTPLNGLIGMTELMLESPLTSQQEEYTQIIRRSSENLLTIINDILDFSKLEAGKMQMREAAFELPRTLKQVKELFTPLVRKKALNLTLQVAPTVPRYLTTDETRLTQILTNLVSNAIKFTDAGEVGISVDKVGESLLRFCVKDTGPGISAENQHKLFQPFSQLDMSSTRRYGGTGLGLAICQNLVQMLGGEIGIESSGKGGSVFWFTLPYKAATRQHINPPQHRLQADHVGQYSAHVLLVEDQEMNGRVATLILEKLGCRVSIARNGVEALDLFASAEFDFILMDIQMPVMDGIQATQALRRQYANVPPIVGLSANALEGDAEKYIRLGLDDYLAKPLVIGPLAEKLRKWLPESMQSTLEGASAESAPALVNSKQVLNRTIIEQIKQYAGNDLGAIQEVINSFINDGKALVLSLKQAWRKGQIAEVQMAVHTLKGLCGTLGAEQMHELTNALNQHLIQERFENVGELQEQIGPAWAQLTQELRKYMYDTLQQH</sequence>
<dbReference type="FunFam" id="1.10.287.130:FF:000003">
    <property type="entry name" value="Histidine kinase"/>
    <property type="match status" value="1"/>
</dbReference>
<dbReference type="PRINTS" id="PR00344">
    <property type="entry name" value="BCTRLSENSOR"/>
</dbReference>
<dbReference type="Gene3D" id="1.10.287.130">
    <property type="match status" value="1"/>
</dbReference>
<keyword evidence="7" id="KW-0812">Transmembrane</keyword>
<evidence type="ECO:0000259" key="17">
    <source>
        <dbReference type="PROSITE" id="PS50110"/>
    </source>
</evidence>
<dbReference type="CDD" id="cd17546">
    <property type="entry name" value="REC_hyHK_CKI1_RcsC-like"/>
    <property type="match status" value="1"/>
</dbReference>
<dbReference type="Pfam" id="PF08447">
    <property type="entry name" value="PAS_3"/>
    <property type="match status" value="1"/>
</dbReference>
<dbReference type="InterPro" id="IPR036890">
    <property type="entry name" value="HATPase_C_sf"/>
</dbReference>
<feature type="domain" description="HPt" evidence="20">
    <location>
        <begin position="719"/>
        <end position="820"/>
    </location>
</feature>
<dbReference type="InterPro" id="IPR013655">
    <property type="entry name" value="PAS_fold_3"/>
</dbReference>
<proteinExistence type="predicted"/>
<evidence type="ECO:0000256" key="7">
    <source>
        <dbReference type="ARBA" id="ARBA00022692"/>
    </source>
</evidence>
<feature type="domain" description="Histidine kinase" evidence="16">
    <location>
        <begin position="322"/>
        <end position="539"/>
    </location>
</feature>
<organism evidence="21 22">
    <name type="scientific">Catalinimonas alkaloidigena</name>
    <dbReference type="NCBI Taxonomy" id="1075417"/>
    <lineage>
        <taxon>Bacteria</taxon>
        <taxon>Pseudomonadati</taxon>
        <taxon>Bacteroidota</taxon>
        <taxon>Cytophagia</taxon>
        <taxon>Cytophagales</taxon>
        <taxon>Catalimonadaceae</taxon>
        <taxon>Catalinimonas</taxon>
    </lineage>
</organism>
<dbReference type="CDD" id="cd00130">
    <property type="entry name" value="PAS"/>
    <property type="match status" value="1"/>
</dbReference>
<keyword evidence="12" id="KW-0902">Two-component regulatory system</keyword>
<dbReference type="InterPro" id="IPR000700">
    <property type="entry name" value="PAS-assoc_C"/>
</dbReference>
<evidence type="ECO:0000256" key="3">
    <source>
        <dbReference type="ARBA" id="ARBA00012438"/>
    </source>
</evidence>
<evidence type="ECO:0000259" key="20">
    <source>
        <dbReference type="PROSITE" id="PS50894"/>
    </source>
</evidence>
<dbReference type="InterPro" id="IPR001789">
    <property type="entry name" value="Sig_transdc_resp-reg_receiver"/>
</dbReference>
<dbReference type="Proteomes" id="UP000198510">
    <property type="component" value="Unassembled WGS sequence"/>
</dbReference>
<keyword evidence="8" id="KW-0547">Nucleotide-binding</keyword>
<dbReference type="PANTHER" id="PTHR45339">
    <property type="entry name" value="HYBRID SIGNAL TRANSDUCTION HISTIDINE KINASE J"/>
    <property type="match status" value="1"/>
</dbReference>
<evidence type="ECO:0000256" key="10">
    <source>
        <dbReference type="ARBA" id="ARBA00022840"/>
    </source>
</evidence>
<evidence type="ECO:0000256" key="8">
    <source>
        <dbReference type="ARBA" id="ARBA00022741"/>
    </source>
</evidence>
<dbReference type="NCBIfam" id="TIGR00229">
    <property type="entry name" value="sensory_box"/>
    <property type="match status" value="1"/>
</dbReference>
<dbReference type="PROSITE" id="PS50112">
    <property type="entry name" value="PAS"/>
    <property type="match status" value="1"/>
</dbReference>
<dbReference type="InterPro" id="IPR001610">
    <property type="entry name" value="PAC"/>
</dbReference>
<keyword evidence="13" id="KW-0472">Membrane</keyword>
<dbReference type="CDD" id="cd16922">
    <property type="entry name" value="HATPase_EvgS-ArcB-TorS-like"/>
    <property type="match status" value="1"/>
</dbReference>
<feature type="domain" description="PAS" evidence="18">
    <location>
        <begin position="175"/>
        <end position="250"/>
    </location>
</feature>
<keyword evidence="10" id="KW-0067">ATP-binding</keyword>
<dbReference type="EMBL" id="FNFO01000002">
    <property type="protein sequence ID" value="SDK42030.1"/>
    <property type="molecule type" value="Genomic_DNA"/>
</dbReference>
<dbReference type="RefSeq" id="WP_089680552.1">
    <property type="nucleotide sequence ID" value="NZ_FNFO01000002.1"/>
</dbReference>
<evidence type="ECO:0000256" key="6">
    <source>
        <dbReference type="ARBA" id="ARBA00022679"/>
    </source>
</evidence>
<evidence type="ECO:0000256" key="11">
    <source>
        <dbReference type="ARBA" id="ARBA00022989"/>
    </source>
</evidence>
<dbReference type="PROSITE" id="PS50894">
    <property type="entry name" value="HPT"/>
    <property type="match status" value="1"/>
</dbReference>
<dbReference type="PROSITE" id="PS50113">
    <property type="entry name" value="PAC"/>
    <property type="match status" value="1"/>
</dbReference>
<keyword evidence="6" id="KW-0808">Transferase</keyword>
<evidence type="ECO:0000313" key="22">
    <source>
        <dbReference type="Proteomes" id="UP000198510"/>
    </source>
</evidence>
<evidence type="ECO:0000256" key="1">
    <source>
        <dbReference type="ARBA" id="ARBA00000085"/>
    </source>
</evidence>
<dbReference type="PROSITE" id="PS50109">
    <property type="entry name" value="HIS_KIN"/>
    <property type="match status" value="1"/>
</dbReference>
<evidence type="ECO:0000256" key="9">
    <source>
        <dbReference type="ARBA" id="ARBA00022777"/>
    </source>
</evidence>
<dbReference type="InterPro" id="IPR011006">
    <property type="entry name" value="CheY-like_superfamily"/>
</dbReference>
<dbReference type="SUPFAM" id="SSF55785">
    <property type="entry name" value="PYP-like sensor domain (PAS domain)"/>
    <property type="match status" value="1"/>
</dbReference>
<dbReference type="SUPFAM" id="SSF47226">
    <property type="entry name" value="Histidine-containing phosphotransfer domain, HPT domain"/>
    <property type="match status" value="1"/>
</dbReference>
<feature type="modified residue" description="Phosphohistidine" evidence="14">
    <location>
        <position position="758"/>
    </location>
</feature>
<dbReference type="Pfam" id="PF00512">
    <property type="entry name" value="HisKA"/>
    <property type="match status" value="1"/>
</dbReference>
<dbReference type="Gene3D" id="3.30.565.10">
    <property type="entry name" value="Histidine kinase-like ATPase, C-terminal domain"/>
    <property type="match status" value="1"/>
</dbReference>
<dbReference type="SMART" id="SM00387">
    <property type="entry name" value="HATPase_c"/>
    <property type="match status" value="1"/>
</dbReference>
<name>A0A1G9BRV6_9BACT</name>
<dbReference type="InterPro" id="IPR036641">
    <property type="entry name" value="HPT_dom_sf"/>
</dbReference>
<dbReference type="PANTHER" id="PTHR45339:SF1">
    <property type="entry name" value="HYBRID SIGNAL TRANSDUCTION HISTIDINE KINASE J"/>
    <property type="match status" value="1"/>
</dbReference>
<keyword evidence="11" id="KW-1133">Transmembrane helix</keyword>
<dbReference type="Pfam" id="PF01627">
    <property type="entry name" value="Hpt"/>
    <property type="match status" value="1"/>
</dbReference>
<feature type="domain" description="PAC" evidence="19">
    <location>
        <begin position="255"/>
        <end position="305"/>
    </location>
</feature>
<evidence type="ECO:0000259" key="19">
    <source>
        <dbReference type="PROSITE" id="PS50113"/>
    </source>
</evidence>
<feature type="modified residue" description="4-aspartylphosphate" evidence="15">
    <location>
        <position position="612"/>
    </location>
</feature>
<dbReference type="InterPro" id="IPR003594">
    <property type="entry name" value="HATPase_dom"/>
</dbReference>
<dbReference type="EC" id="2.7.13.3" evidence="3"/>
<dbReference type="GO" id="GO:0000155">
    <property type="term" value="F:phosphorelay sensor kinase activity"/>
    <property type="evidence" value="ECO:0007669"/>
    <property type="project" value="InterPro"/>
</dbReference>
<dbReference type="Gene3D" id="3.40.50.2300">
    <property type="match status" value="1"/>
</dbReference>
<evidence type="ECO:0000256" key="12">
    <source>
        <dbReference type="ARBA" id="ARBA00023012"/>
    </source>
</evidence>
<evidence type="ECO:0000256" key="13">
    <source>
        <dbReference type="ARBA" id="ARBA00023136"/>
    </source>
</evidence>
<dbReference type="CDD" id="cd00082">
    <property type="entry name" value="HisKA"/>
    <property type="match status" value="1"/>
</dbReference>
<gene>
    <name evidence="21" type="ORF">SAMN05421823_102690</name>
</gene>
<comment type="subcellular location">
    <subcellularLocation>
        <location evidence="2">Cell membrane</location>
        <topology evidence="2">Multi-pass membrane protein</topology>
    </subcellularLocation>
</comment>
<comment type="catalytic activity">
    <reaction evidence="1">
        <text>ATP + protein L-histidine = ADP + protein N-phospho-L-histidine.</text>
        <dbReference type="EC" id="2.7.13.3"/>
    </reaction>
</comment>
<evidence type="ECO:0000256" key="2">
    <source>
        <dbReference type="ARBA" id="ARBA00004651"/>
    </source>
</evidence>
<evidence type="ECO:0000256" key="4">
    <source>
        <dbReference type="ARBA" id="ARBA00022475"/>
    </source>
</evidence>
<keyword evidence="22" id="KW-1185">Reference proteome</keyword>
<dbReference type="InterPro" id="IPR035965">
    <property type="entry name" value="PAS-like_dom_sf"/>
</dbReference>
<dbReference type="InterPro" id="IPR008207">
    <property type="entry name" value="Sig_transdc_His_kin_Hpt_dom"/>
</dbReference>
<dbReference type="AlphaFoldDB" id="A0A1G9BRV6"/>
<dbReference type="SMART" id="SM00448">
    <property type="entry name" value="REC"/>
    <property type="match status" value="1"/>
</dbReference>
<evidence type="ECO:0000256" key="15">
    <source>
        <dbReference type="PROSITE-ProRule" id="PRU00169"/>
    </source>
</evidence>
<reference evidence="21 22" key="1">
    <citation type="submission" date="2016-10" db="EMBL/GenBank/DDBJ databases">
        <authorList>
            <person name="de Groot N.N."/>
        </authorList>
    </citation>
    <scope>NUCLEOTIDE SEQUENCE [LARGE SCALE GENOMIC DNA]</scope>
    <source>
        <strain evidence="21 22">DSM 25186</strain>
    </source>
</reference>
<dbReference type="FunFam" id="3.30.565.10:FF:000010">
    <property type="entry name" value="Sensor histidine kinase RcsC"/>
    <property type="match status" value="1"/>
</dbReference>
<dbReference type="SMART" id="SM00086">
    <property type="entry name" value="PAC"/>
    <property type="match status" value="1"/>
</dbReference>
<dbReference type="InterPro" id="IPR000014">
    <property type="entry name" value="PAS"/>
</dbReference>
<dbReference type="InterPro" id="IPR005467">
    <property type="entry name" value="His_kinase_dom"/>
</dbReference>
<protein>
    <recommendedName>
        <fullName evidence="3">histidine kinase</fullName>
        <ecNumber evidence="3">2.7.13.3</ecNumber>
    </recommendedName>
</protein>
<dbReference type="Pfam" id="PF02518">
    <property type="entry name" value="HATPase_c"/>
    <property type="match status" value="1"/>
</dbReference>
<dbReference type="SUPFAM" id="SSF47384">
    <property type="entry name" value="Homodimeric domain of signal transducing histidine kinase"/>
    <property type="match status" value="1"/>
</dbReference>